<comment type="caution">
    <text evidence="1">The sequence shown here is derived from an EMBL/GenBank/DDBJ whole genome shotgun (WGS) entry which is preliminary data.</text>
</comment>
<dbReference type="Proteomes" id="UP001235094">
    <property type="component" value="Unassembled WGS sequence"/>
</dbReference>
<reference evidence="1 2" key="1">
    <citation type="submission" date="2023-07" db="EMBL/GenBank/DDBJ databases">
        <title>Genomic Encyclopedia of Type Strains, Phase IV (KMG-IV): sequencing the most valuable type-strain genomes for metagenomic binning, comparative biology and taxonomic classification.</title>
        <authorList>
            <person name="Goeker M."/>
        </authorList>
    </citation>
    <scope>NUCLEOTIDE SEQUENCE [LARGE SCALE GENOMIC DNA]</scope>
    <source>
        <strain evidence="1 2">DSM 15561</strain>
    </source>
</reference>
<gene>
    <name evidence="1" type="ORF">QOZ99_004306</name>
</gene>
<evidence type="ECO:0000313" key="1">
    <source>
        <dbReference type="EMBL" id="MDQ0513384.1"/>
    </source>
</evidence>
<name>A0ABU0LXG3_9HYPH</name>
<sequence length="65" mass="6974">MPGPGPPAFSASGRNTGTLRLTRGYFGLSYLAKEHGALEKRLADQGIKVEWIGPFPIPTCLRSST</sequence>
<proteinExistence type="predicted"/>
<dbReference type="EMBL" id="JAUSVR010000028">
    <property type="protein sequence ID" value="MDQ0513384.1"/>
    <property type="molecule type" value="Genomic_DNA"/>
</dbReference>
<protein>
    <submittedName>
        <fullName evidence="1">Uncharacterized protein</fullName>
    </submittedName>
</protein>
<accession>A0ABU0LXG3</accession>
<organism evidence="1 2">
    <name type="scientific">Ancylobacter amanitiformis</name>
    <dbReference type="NCBI Taxonomy" id="217069"/>
    <lineage>
        <taxon>Bacteria</taxon>
        <taxon>Pseudomonadati</taxon>
        <taxon>Pseudomonadota</taxon>
        <taxon>Alphaproteobacteria</taxon>
        <taxon>Hyphomicrobiales</taxon>
        <taxon>Xanthobacteraceae</taxon>
        <taxon>Ancylobacter</taxon>
    </lineage>
</organism>
<keyword evidence="2" id="KW-1185">Reference proteome</keyword>
<dbReference type="RefSeq" id="WP_306892031.1">
    <property type="nucleotide sequence ID" value="NZ_JAUSVR010000028.1"/>
</dbReference>
<evidence type="ECO:0000313" key="2">
    <source>
        <dbReference type="Proteomes" id="UP001235094"/>
    </source>
</evidence>